<evidence type="ECO:0000256" key="1">
    <source>
        <dbReference type="SAM" id="Phobius"/>
    </source>
</evidence>
<evidence type="ECO:0000313" key="4">
    <source>
        <dbReference type="Proteomes" id="UP000269265"/>
    </source>
</evidence>
<reference evidence="3 4" key="1">
    <citation type="submission" date="2018-12" db="EMBL/GenBank/DDBJ databases">
        <title>The whole draft genome of Aquabacterium sp. SJQ9.</title>
        <authorList>
            <person name="Sun L."/>
            <person name="Gao X."/>
            <person name="Chen W."/>
            <person name="Huang K."/>
        </authorList>
    </citation>
    <scope>NUCLEOTIDE SEQUENCE [LARGE SCALE GENOMIC DNA]</scope>
    <source>
        <strain evidence="3 4">SJQ9</strain>
    </source>
</reference>
<feature type="transmembrane region" description="Helical" evidence="1">
    <location>
        <begin position="114"/>
        <end position="137"/>
    </location>
</feature>
<dbReference type="AlphaFoldDB" id="A0A426V6M4"/>
<accession>A0A426V6M4</accession>
<dbReference type="InterPro" id="IPR001633">
    <property type="entry name" value="EAL_dom"/>
</dbReference>
<dbReference type="PANTHER" id="PTHR33121">
    <property type="entry name" value="CYCLIC DI-GMP PHOSPHODIESTERASE PDEF"/>
    <property type="match status" value="1"/>
</dbReference>
<keyword evidence="1" id="KW-0472">Membrane</keyword>
<keyword evidence="1" id="KW-0812">Transmembrane</keyword>
<dbReference type="GO" id="GO:0071111">
    <property type="term" value="F:cyclic-guanylate-specific phosphodiesterase activity"/>
    <property type="evidence" value="ECO:0007669"/>
    <property type="project" value="InterPro"/>
</dbReference>
<evidence type="ECO:0000259" key="2">
    <source>
        <dbReference type="PROSITE" id="PS50883"/>
    </source>
</evidence>
<dbReference type="FunFam" id="3.20.20.450:FF:000001">
    <property type="entry name" value="Cyclic di-GMP phosphodiesterase yahA"/>
    <property type="match status" value="1"/>
</dbReference>
<feature type="transmembrane region" description="Helical" evidence="1">
    <location>
        <begin position="143"/>
        <end position="161"/>
    </location>
</feature>
<keyword evidence="1" id="KW-1133">Transmembrane helix</keyword>
<protein>
    <submittedName>
        <fullName evidence="3">EAL domain-containing protein</fullName>
    </submittedName>
</protein>
<dbReference type="InterPro" id="IPR050706">
    <property type="entry name" value="Cyclic-di-GMP_PDE-like"/>
</dbReference>
<dbReference type="Gene3D" id="3.20.20.450">
    <property type="entry name" value="EAL domain"/>
    <property type="match status" value="1"/>
</dbReference>
<dbReference type="Pfam" id="PF00563">
    <property type="entry name" value="EAL"/>
    <property type="match status" value="1"/>
</dbReference>
<sequence>MQLLLALGSVLLMLIAAGWAVFFVVNGLWLIVPLDMAMVATGAASLVMSRRGELRNASLLLLGNLFVFIGAICVFLDVPSSQVPRATHHFFLSLGASAYLLFRAERALLRHGVALLFLAAFVVFASCEAAIVTPYALPDDMRVAGTWANNILAVLTLYLVLHVMQADVVARNEQEDELRTALDEQQLVLHYQPQIGAGGQVIGAEALVRWVHPQRGMVSPGEFIPLAEQTGLILPLGAWVMREACAQLLRWSEDPRMAPLTLAVNVSAQQFRQPDAVARLDAVLGRQGIDPTRLKIELTESMLVSDIEDTIAKMTAMKTRGVGFSLDDFGTGYSSLSYLKRLPLDQLKIDQSFVRDVLTDPNDAAIARTVVSLGQSLGLSVIAEGVETEGQRAFLADIGCEAYQGYLFSRPLPVDVFEAFVRERAGL</sequence>
<dbReference type="OrthoDB" id="8594788at2"/>
<keyword evidence="4" id="KW-1185">Reference proteome</keyword>
<gene>
    <name evidence="3" type="ORF">EIP75_20450</name>
</gene>
<organism evidence="3 4">
    <name type="scientific">Aquabacterium soli</name>
    <dbReference type="NCBI Taxonomy" id="2493092"/>
    <lineage>
        <taxon>Bacteria</taxon>
        <taxon>Pseudomonadati</taxon>
        <taxon>Pseudomonadota</taxon>
        <taxon>Betaproteobacteria</taxon>
        <taxon>Burkholderiales</taxon>
        <taxon>Aquabacterium</taxon>
    </lineage>
</organism>
<dbReference type="CDD" id="cd01948">
    <property type="entry name" value="EAL"/>
    <property type="match status" value="1"/>
</dbReference>
<dbReference type="InterPro" id="IPR035919">
    <property type="entry name" value="EAL_sf"/>
</dbReference>
<dbReference type="Proteomes" id="UP000269265">
    <property type="component" value="Unassembled WGS sequence"/>
</dbReference>
<dbReference type="SMART" id="SM00052">
    <property type="entry name" value="EAL"/>
    <property type="match status" value="1"/>
</dbReference>
<comment type="caution">
    <text evidence="3">The sequence shown here is derived from an EMBL/GenBank/DDBJ whole genome shotgun (WGS) entry which is preliminary data.</text>
</comment>
<feature type="transmembrane region" description="Helical" evidence="1">
    <location>
        <begin position="59"/>
        <end position="80"/>
    </location>
</feature>
<dbReference type="EMBL" id="RSED01000022">
    <property type="protein sequence ID" value="RRS02491.1"/>
    <property type="molecule type" value="Genomic_DNA"/>
</dbReference>
<dbReference type="SUPFAM" id="SSF141868">
    <property type="entry name" value="EAL domain-like"/>
    <property type="match status" value="1"/>
</dbReference>
<dbReference type="PROSITE" id="PS50883">
    <property type="entry name" value="EAL"/>
    <property type="match status" value="1"/>
</dbReference>
<proteinExistence type="predicted"/>
<evidence type="ECO:0000313" key="3">
    <source>
        <dbReference type="EMBL" id="RRS02491.1"/>
    </source>
</evidence>
<feature type="transmembrane region" description="Helical" evidence="1">
    <location>
        <begin position="86"/>
        <end position="102"/>
    </location>
</feature>
<dbReference type="PANTHER" id="PTHR33121:SF70">
    <property type="entry name" value="SIGNALING PROTEIN YKOW"/>
    <property type="match status" value="1"/>
</dbReference>
<name>A0A426V6M4_9BURK</name>
<feature type="domain" description="EAL" evidence="2">
    <location>
        <begin position="171"/>
        <end position="425"/>
    </location>
</feature>